<dbReference type="AlphaFoldDB" id="A0A0E9XR16"/>
<evidence type="ECO:0000313" key="1">
    <source>
        <dbReference type="EMBL" id="JAI04144.1"/>
    </source>
</evidence>
<name>A0A0E9XR16_ANGAN</name>
<reference evidence="1" key="1">
    <citation type="submission" date="2014-11" db="EMBL/GenBank/DDBJ databases">
        <authorList>
            <person name="Amaro Gonzalez C."/>
        </authorList>
    </citation>
    <scope>NUCLEOTIDE SEQUENCE</scope>
</reference>
<accession>A0A0E9XR16</accession>
<sequence length="51" mass="5858">MSFVLLCLKVRAGPFCFYFPCWCDHAGCSDPQGWFVLSVSHQKVSTELERM</sequence>
<organism evidence="1">
    <name type="scientific">Anguilla anguilla</name>
    <name type="common">European freshwater eel</name>
    <name type="synonym">Muraena anguilla</name>
    <dbReference type="NCBI Taxonomy" id="7936"/>
    <lineage>
        <taxon>Eukaryota</taxon>
        <taxon>Metazoa</taxon>
        <taxon>Chordata</taxon>
        <taxon>Craniata</taxon>
        <taxon>Vertebrata</taxon>
        <taxon>Euteleostomi</taxon>
        <taxon>Actinopterygii</taxon>
        <taxon>Neopterygii</taxon>
        <taxon>Teleostei</taxon>
        <taxon>Anguilliformes</taxon>
        <taxon>Anguillidae</taxon>
        <taxon>Anguilla</taxon>
    </lineage>
</organism>
<protein>
    <submittedName>
        <fullName evidence="1">Uncharacterized protein</fullName>
    </submittedName>
</protein>
<proteinExistence type="predicted"/>
<dbReference type="EMBL" id="GBXM01004434">
    <property type="protein sequence ID" value="JAI04144.1"/>
    <property type="molecule type" value="Transcribed_RNA"/>
</dbReference>
<reference evidence="1" key="2">
    <citation type="journal article" date="2015" name="Fish Shellfish Immunol.">
        <title>Early steps in the European eel (Anguilla anguilla)-Vibrio vulnificus interaction in the gills: Role of the RtxA13 toxin.</title>
        <authorList>
            <person name="Callol A."/>
            <person name="Pajuelo D."/>
            <person name="Ebbesson L."/>
            <person name="Teles M."/>
            <person name="MacKenzie S."/>
            <person name="Amaro C."/>
        </authorList>
    </citation>
    <scope>NUCLEOTIDE SEQUENCE</scope>
</reference>